<sequence>MNEKSFNRFIALEKNLSSMNGDSNPKVPEILDRVTKAHNLINCNLPESSDESSDKASASKITDHIVANSSQFLVSFVRLPARDVSRPRWIRLTFSYGPQE</sequence>
<comment type="caution">
    <text evidence="1">The sequence shown here is derived from an EMBL/GenBank/DDBJ whole genome shotgun (WGS) entry which is preliminary data.</text>
</comment>
<keyword evidence="2" id="KW-1185">Reference proteome</keyword>
<accession>A0ABD2MQX9</accession>
<gene>
    <name evidence="1" type="ORF">HHI36_007937</name>
</gene>
<organism evidence="1 2">
    <name type="scientific">Cryptolaemus montrouzieri</name>
    <dbReference type="NCBI Taxonomy" id="559131"/>
    <lineage>
        <taxon>Eukaryota</taxon>
        <taxon>Metazoa</taxon>
        <taxon>Ecdysozoa</taxon>
        <taxon>Arthropoda</taxon>
        <taxon>Hexapoda</taxon>
        <taxon>Insecta</taxon>
        <taxon>Pterygota</taxon>
        <taxon>Neoptera</taxon>
        <taxon>Endopterygota</taxon>
        <taxon>Coleoptera</taxon>
        <taxon>Polyphaga</taxon>
        <taxon>Cucujiformia</taxon>
        <taxon>Coccinelloidea</taxon>
        <taxon>Coccinellidae</taxon>
        <taxon>Scymninae</taxon>
        <taxon>Scymnini</taxon>
        <taxon>Cryptolaemus</taxon>
    </lineage>
</organism>
<dbReference type="AlphaFoldDB" id="A0ABD2MQX9"/>
<name>A0ABD2MQX9_9CUCU</name>
<dbReference type="Proteomes" id="UP001516400">
    <property type="component" value="Unassembled WGS sequence"/>
</dbReference>
<evidence type="ECO:0000313" key="1">
    <source>
        <dbReference type="EMBL" id="KAL3268846.1"/>
    </source>
</evidence>
<protein>
    <submittedName>
        <fullName evidence="1">Uncharacterized protein</fullName>
    </submittedName>
</protein>
<dbReference type="EMBL" id="JABFTP020000021">
    <property type="protein sequence ID" value="KAL3268846.1"/>
    <property type="molecule type" value="Genomic_DNA"/>
</dbReference>
<reference evidence="1 2" key="1">
    <citation type="journal article" date="2021" name="BMC Biol.">
        <title>Horizontally acquired antibacterial genes associated with adaptive radiation of ladybird beetles.</title>
        <authorList>
            <person name="Li H.S."/>
            <person name="Tang X.F."/>
            <person name="Huang Y.H."/>
            <person name="Xu Z.Y."/>
            <person name="Chen M.L."/>
            <person name="Du X.Y."/>
            <person name="Qiu B.Y."/>
            <person name="Chen P.T."/>
            <person name="Zhang W."/>
            <person name="Slipinski A."/>
            <person name="Escalona H.E."/>
            <person name="Waterhouse R.M."/>
            <person name="Zwick A."/>
            <person name="Pang H."/>
        </authorList>
    </citation>
    <scope>NUCLEOTIDE SEQUENCE [LARGE SCALE GENOMIC DNA]</scope>
    <source>
        <strain evidence="1">SYSU2018</strain>
    </source>
</reference>
<evidence type="ECO:0000313" key="2">
    <source>
        <dbReference type="Proteomes" id="UP001516400"/>
    </source>
</evidence>
<proteinExistence type="predicted"/>